<protein>
    <submittedName>
        <fullName evidence="1">Uncharacterized protein</fullName>
    </submittedName>
</protein>
<sequence>MGMPLWGPRLVLLTLIRPILFDDAFGNTI</sequence>
<reference evidence="1 2" key="1">
    <citation type="journal article" date="2018" name="J. Biol. Chem.">
        <title>Discovery of the actinoplanic acid pathway in Streptomyces rapamycinicus reveals a genetically conserved synergism with rapamycin.</title>
        <authorList>
            <person name="Mrak P."/>
            <person name="Krastel P."/>
            <person name="Pivk Lukancic P."/>
            <person name="Tao J."/>
            <person name="Pistorius D."/>
            <person name="Moore C.M."/>
        </authorList>
    </citation>
    <scope>NUCLEOTIDE SEQUENCE [LARGE SCALE GENOMIC DNA]</scope>
    <source>
        <strain evidence="1 2">NRRL 5491</strain>
    </source>
</reference>
<name>A0A3L8RM75_STRRN</name>
<dbReference type="EMBL" id="QYCY01000001">
    <property type="protein sequence ID" value="RLV80568.1"/>
    <property type="molecule type" value="Genomic_DNA"/>
</dbReference>
<evidence type="ECO:0000313" key="2">
    <source>
        <dbReference type="Proteomes" id="UP000281594"/>
    </source>
</evidence>
<dbReference type="AlphaFoldDB" id="A0A3L8RM75"/>
<gene>
    <name evidence="1" type="ORF">D3C57_119325</name>
</gene>
<evidence type="ECO:0000313" key="1">
    <source>
        <dbReference type="EMBL" id="RLV80568.1"/>
    </source>
</evidence>
<accession>A0A3L8RM75</accession>
<proteinExistence type="predicted"/>
<dbReference type="Proteomes" id="UP000281594">
    <property type="component" value="Unassembled WGS sequence"/>
</dbReference>
<organism evidence="1 2">
    <name type="scientific">Streptomyces rapamycinicus (strain ATCC 29253 / DSM 41530 / NRRL 5491 / AYB-994)</name>
    <name type="common">Streptomyces hygroscopicus (strain ATCC 29253)</name>
    <dbReference type="NCBI Taxonomy" id="1343740"/>
    <lineage>
        <taxon>Bacteria</taxon>
        <taxon>Bacillati</taxon>
        <taxon>Actinomycetota</taxon>
        <taxon>Actinomycetes</taxon>
        <taxon>Kitasatosporales</taxon>
        <taxon>Streptomycetaceae</taxon>
        <taxon>Streptomyces</taxon>
        <taxon>Streptomyces violaceusniger group</taxon>
    </lineage>
</organism>
<comment type="caution">
    <text evidence="1">The sequence shown here is derived from an EMBL/GenBank/DDBJ whole genome shotgun (WGS) entry which is preliminary data.</text>
</comment>